<dbReference type="CDD" id="cd22905">
    <property type="entry name" value="HFD_Dr1"/>
    <property type="match status" value="1"/>
</dbReference>
<dbReference type="GO" id="GO:0046982">
    <property type="term" value="F:protein heterodimerization activity"/>
    <property type="evidence" value="ECO:0007669"/>
    <property type="project" value="InterPro"/>
</dbReference>
<evidence type="ECO:0000256" key="2">
    <source>
        <dbReference type="ARBA" id="ARBA00023242"/>
    </source>
</evidence>
<evidence type="ECO:0000256" key="1">
    <source>
        <dbReference type="ARBA" id="ARBA00004123"/>
    </source>
</evidence>
<dbReference type="SUPFAM" id="SSF47113">
    <property type="entry name" value="Histone-fold"/>
    <property type="match status" value="1"/>
</dbReference>
<comment type="caution">
    <text evidence="5">The sequence shown here is derived from an EMBL/GenBank/DDBJ whole genome shotgun (WGS) entry which is preliminary data.</text>
</comment>
<dbReference type="EMBL" id="JARBHA010000017">
    <property type="protein sequence ID" value="KAJ9677111.1"/>
    <property type="molecule type" value="Genomic_DNA"/>
</dbReference>
<sequence>MECSFRTGPGAHKNWAHESPLRLHHIALSHWQVHQIQHRETKLYYGKMEKNINTYPRALLKVRSTLEPQVLVPHGNATLNAPYGAWEKRNDSTRLRDRFAQSPANELSLLSCDDSSPLYINYTMSPPLHPISVQQLPSPVRVRMEPMDIVGKSKEDASLPKATMTKIIKEMLPPDVRVARDAQDLLIECCVEFINLISSESNDVCSREEKRTIAPEHVLKALEVLGFGEYIEEVYAAYEQHKLETMDTIKGGKWSNGAEMTEEEALAEQQRMFAEARARMNGGASMPKQSELDPSLES</sequence>
<comment type="subcellular location">
    <subcellularLocation>
        <location evidence="1">Nucleus</location>
    </subcellularLocation>
</comment>
<evidence type="ECO:0000256" key="3">
    <source>
        <dbReference type="SAM" id="MobiDB-lite"/>
    </source>
</evidence>
<evidence type="ECO:0000259" key="4">
    <source>
        <dbReference type="Pfam" id="PF00808"/>
    </source>
</evidence>
<keyword evidence="6" id="KW-1185">Reference proteome</keyword>
<evidence type="ECO:0000313" key="6">
    <source>
        <dbReference type="Proteomes" id="UP001168098"/>
    </source>
</evidence>
<dbReference type="Gene3D" id="1.10.20.10">
    <property type="entry name" value="Histone, subunit A"/>
    <property type="match status" value="1"/>
</dbReference>
<proteinExistence type="predicted"/>
<dbReference type="InterPro" id="IPR009072">
    <property type="entry name" value="Histone-fold"/>
</dbReference>
<accession>A0AA39DAM5</accession>
<dbReference type="FunFam" id="1.10.20.10:FF:000019">
    <property type="entry name" value="Negative cofactor 2 beta"/>
    <property type="match status" value="1"/>
</dbReference>
<organism evidence="5 6">
    <name type="scientific">Vitis rotundifolia</name>
    <name type="common">Muscadine grape</name>
    <dbReference type="NCBI Taxonomy" id="103349"/>
    <lineage>
        <taxon>Eukaryota</taxon>
        <taxon>Viridiplantae</taxon>
        <taxon>Streptophyta</taxon>
        <taxon>Embryophyta</taxon>
        <taxon>Tracheophyta</taxon>
        <taxon>Spermatophyta</taxon>
        <taxon>Magnoliopsida</taxon>
        <taxon>eudicotyledons</taxon>
        <taxon>Gunneridae</taxon>
        <taxon>Pentapetalae</taxon>
        <taxon>rosids</taxon>
        <taxon>Vitales</taxon>
        <taxon>Vitaceae</taxon>
        <taxon>Viteae</taxon>
        <taxon>Vitis</taxon>
    </lineage>
</organism>
<dbReference type="GO" id="GO:0005634">
    <property type="term" value="C:nucleus"/>
    <property type="evidence" value="ECO:0007669"/>
    <property type="project" value="UniProtKB-SubCell"/>
</dbReference>
<keyword evidence="2" id="KW-0539">Nucleus</keyword>
<dbReference type="Proteomes" id="UP001168098">
    <property type="component" value="Unassembled WGS sequence"/>
</dbReference>
<dbReference type="AlphaFoldDB" id="A0AA39DAM5"/>
<dbReference type="PANTHER" id="PTHR47173">
    <property type="entry name" value="PROTEIN DR1 HOMOLOG"/>
    <property type="match status" value="1"/>
</dbReference>
<gene>
    <name evidence="5" type="ORF">PVL29_022218</name>
</gene>
<feature type="domain" description="Transcription factor CBF/NF-Y/archaeal histone" evidence="4">
    <location>
        <begin position="157"/>
        <end position="222"/>
    </location>
</feature>
<dbReference type="InterPro" id="IPR003958">
    <property type="entry name" value="CBFA_NFYB_domain"/>
</dbReference>
<evidence type="ECO:0000313" key="5">
    <source>
        <dbReference type="EMBL" id="KAJ9677111.1"/>
    </source>
</evidence>
<feature type="region of interest" description="Disordered" evidence="3">
    <location>
        <begin position="278"/>
        <end position="298"/>
    </location>
</feature>
<name>A0AA39DAM5_VITRO</name>
<reference evidence="5 6" key="1">
    <citation type="journal article" date="2023" name="BMC Biotechnol.">
        <title>Vitis rotundifolia cv Carlos genome sequencing.</title>
        <authorList>
            <person name="Huff M."/>
            <person name="Hulse-Kemp A."/>
            <person name="Scheffler B."/>
            <person name="Youngblood R."/>
            <person name="Simpson S."/>
            <person name="Babiker E."/>
            <person name="Staton M."/>
        </authorList>
    </citation>
    <scope>NUCLEOTIDE SEQUENCE [LARGE SCALE GENOMIC DNA]</scope>
    <source>
        <tissue evidence="5">Leaf</tissue>
    </source>
</reference>
<protein>
    <recommendedName>
        <fullName evidence="4">Transcription factor CBF/NF-Y/archaeal histone domain-containing protein</fullName>
    </recommendedName>
</protein>
<dbReference type="InterPro" id="IPR044255">
    <property type="entry name" value="Dr1-like"/>
</dbReference>
<dbReference type="PANTHER" id="PTHR47173:SF2">
    <property type="entry name" value="PROTEIN DR1 HOMOLOG ISOFORM X1"/>
    <property type="match status" value="1"/>
</dbReference>
<dbReference type="Pfam" id="PF00808">
    <property type="entry name" value="CBFD_NFYB_HMF"/>
    <property type="match status" value="1"/>
</dbReference>